<keyword evidence="2 5" id="KW-0238">DNA-binding</keyword>
<evidence type="ECO:0000256" key="7">
    <source>
        <dbReference type="SAM" id="MobiDB-lite"/>
    </source>
</evidence>
<comment type="caution">
    <text evidence="9">The sequence shown here is derived from an EMBL/GenBank/DDBJ whole genome shotgun (WGS) entry which is preliminary data.</text>
</comment>
<keyword evidence="3 5" id="KW-0371">Homeobox</keyword>
<feature type="region of interest" description="Disordered" evidence="7">
    <location>
        <begin position="197"/>
        <end position="220"/>
    </location>
</feature>
<evidence type="ECO:0000256" key="4">
    <source>
        <dbReference type="ARBA" id="ARBA00023242"/>
    </source>
</evidence>
<comment type="subcellular location">
    <subcellularLocation>
        <location evidence="1 5 6">Nucleus</location>
    </subcellularLocation>
</comment>
<dbReference type="Gene3D" id="1.10.10.60">
    <property type="entry name" value="Homeodomain-like"/>
    <property type="match status" value="1"/>
</dbReference>
<reference evidence="9 10" key="1">
    <citation type="submission" date="2024-05" db="EMBL/GenBank/DDBJ databases">
        <title>Genetic variation in Jamaican populations of the coffee berry borer (Hypothenemus hampei).</title>
        <authorList>
            <person name="Errbii M."/>
            <person name="Myrie A."/>
        </authorList>
    </citation>
    <scope>NUCLEOTIDE SEQUENCE [LARGE SCALE GENOMIC DNA]</scope>
    <source>
        <strain evidence="9">JA-Hopewell-2020-01-JO</strain>
        <tissue evidence="9">Whole body</tissue>
    </source>
</reference>
<dbReference type="InterPro" id="IPR017970">
    <property type="entry name" value="Homeobox_CS"/>
</dbReference>
<organism evidence="9 10">
    <name type="scientific">Hypothenemus hampei</name>
    <name type="common">Coffee berry borer</name>
    <dbReference type="NCBI Taxonomy" id="57062"/>
    <lineage>
        <taxon>Eukaryota</taxon>
        <taxon>Metazoa</taxon>
        <taxon>Ecdysozoa</taxon>
        <taxon>Arthropoda</taxon>
        <taxon>Hexapoda</taxon>
        <taxon>Insecta</taxon>
        <taxon>Pterygota</taxon>
        <taxon>Neoptera</taxon>
        <taxon>Endopterygota</taxon>
        <taxon>Coleoptera</taxon>
        <taxon>Polyphaga</taxon>
        <taxon>Cucujiformia</taxon>
        <taxon>Curculionidae</taxon>
        <taxon>Scolytinae</taxon>
        <taxon>Hypothenemus</taxon>
    </lineage>
</organism>
<protein>
    <recommendedName>
        <fullName evidence="8">Homeobox domain-containing protein</fullName>
    </recommendedName>
</protein>
<dbReference type="AlphaFoldDB" id="A0ABD1EXT8"/>
<dbReference type="InterPro" id="IPR020479">
    <property type="entry name" value="HD_metazoa"/>
</dbReference>
<dbReference type="PANTHER" id="PTHR24333:SF8">
    <property type="entry name" value="HOMEOBOX PROTEIN CEH-62"/>
    <property type="match status" value="1"/>
</dbReference>
<dbReference type="InterPro" id="IPR001356">
    <property type="entry name" value="HD"/>
</dbReference>
<dbReference type="GO" id="GO:0005634">
    <property type="term" value="C:nucleus"/>
    <property type="evidence" value="ECO:0007669"/>
    <property type="project" value="UniProtKB-SubCell"/>
</dbReference>
<dbReference type="EMBL" id="JBDJPC010000004">
    <property type="protein sequence ID" value="KAL1505851.1"/>
    <property type="molecule type" value="Genomic_DNA"/>
</dbReference>
<evidence type="ECO:0000256" key="2">
    <source>
        <dbReference type="ARBA" id="ARBA00023125"/>
    </source>
</evidence>
<evidence type="ECO:0000259" key="8">
    <source>
        <dbReference type="PROSITE" id="PS50071"/>
    </source>
</evidence>
<gene>
    <name evidence="9" type="ORF">ABEB36_005314</name>
</gene>
<dbReference type="PANTHER" id="PTHR24333">
    <property type="entry name" value="HOMEO BOX HB9 LIKE A-RELATED"/>
    <property type="match status" value="1"/>
</dbReference>
<dbReference type="PROSITE" id="PS00027">
    <property type="entry name" value="HOMEOBOX_1"/>
    <property type="match status" value="1"/>
</dbReference>
<keyword evidence="4 5" id="KW-0539">Nucleus</keyword>
<proteinExistence type="predicted"/>
<evidence type="ECO:0000256" key="5">
    <source>
        <dbReference type="PROSITE-ProRule" id="PRU00108"/>
    </source>
</evidence>
<evidence type="ECO:0000256" key="6">
    <source>
        <dbReference type="RuleBase" id="RU000682"/>
    </source>
</evidence>
<evidence type="ECO:0000256" key="3">
    <source>
        <dbReference type="ARBA" id="ARBA00023155"/>
    </source>
</evidence>
<dbReference type="GO" id="GO:0003677">
    <property type="term" value="F:DNA binding"/>
    <property type="evidence" value="ECO:0007669"/>
    <property type="project" value="UniProtKB-UniRule"/>
</dbReference>
<dbReference type="Pfam" id="PF00046">
    <property type="entry name" value="Homeodomain"/>
    <property type="match status" value="1"/>
</dbReference>
<dbReference type="SUPFAM" id="SSF46689">
    <property type="entry name" value="Homeodomain-like"/>
    <property type="match status" value="1"/>
</dbReference>
<sequence length="220" mass="25840">MSFRIDDILNDDSHKKELKNVTKNEKSNCEIVGIETKTGILPERDKERINDIRLPVRNYLDYQSQYLTLTAGQPSEEKYTSYCSTPFQSLGKNYFNQVVPNQITDKMFSTSSYLCPEGICQQTIYNNSMLPFTFPIYNQFSKRRNQVRFSTNQTKALEHKFLWQKYLTPDDRKMLAFTLKLSDRQVKTWFQNRRAKWRRNTGGRSSDDIKPSSPNTATKL</sequence>
<dbReference type="PRINTS" id="PR00024">
    <property type="entry name" value="HOMEOBOX"/>
</dbReference>
<name>A0ABD1EXT8_HYPHA</name>
<evidence type="ECO:0000313" key="10">
    <source>
        <dbReference type="Proteomes" id="UP001566132"/>
    </source>
</evidence>
<dbReference type="PROSITE" id="PS50071">
    <property type="entry name" value="HOMEOBOX_2"/>
    <property type="match status" value="1"/>
</dbReference>
<dbReference type="InterPro" id="IPR050848">
    <property type="entry name" value="Homeobox_TF"/>
</dbReference>
<keyword evidence="10" id="KW-1185">Reference proteome</keyword>
<dbReference type="CDD" id="cd00086">
    <property type="entry name" value="homeodomain"/>
    <property type="match status" value="1"/>
</dbReference>
<evidence type="ECO:0000313" key="9">
    <source>
        <dbReference type="EMBL" id="KAL1505851.1"/>
    </source>
</evidence>
<dbReference type="InterPro" id="IPR009057">
    <property type="entry name" value="Homeodomain-like_sf"/>
</dbReference>
<accession>A0ABD1EXT8</accession>
<dbReference type="Proteomes" id="UP001566132">
    <property type="component" value="Unassembled WGS sequence"/>
</dbReference>
<evidence type="ECO:0000256" key="1">
    <source>
        <dbReference type="ARBA" id="ARBA00004123"/>
    </source>
</evidence>
<feature type="domain" description="Homeobox" evidence="8">
    <location>
        <begin position="140"/>
        <end position="200"/>
    </location>
</feature>
<dbReference type="SMART" id="SM00389">
    <property type="entry name" value="HOX"/>
    <property type="match status" value="1"/>
</dbReference>
<feature type="DNA-binding region" description="Homeobox" evidence="5">
    <location>
        <begin position="142"/>
        <end position="201"/>
    </location>
</feature>